<dbReference type="EMBL" id="DSTK01000021">
    <property type="protein sequence ID" value="HFK97098.1"/>
    <property type="molecule type" value="Genomic_DNA"/>
</dbReference>
<accession>A0A832A226</accession>
<sequence>MAHMAQRLLPERFTPSLPLGGTIGGADQSPKGCRGAPGPFGCGGDFLSKKNVGVLPRDRQKASQSVVRSTIRLTFPPKKLKEALTILKPTIEQTKLEPGCIGCRLYQDLQEERALMLESLWSREEDLWFHVRSPKFLDVLLVMEMAAEAPEVRFDLIGRSWGLEAIEKARG</sequence>
<gene>
    <name evidence="2" type="ORF">ENS06_07200</name>
</gene>
<evidence type="ECO:0000313" key="2">
    <source>
        <dbReference type="EMBL" id="HFK97098.1"/>
    </source>
</evidence>
<comment type="caution">
    <text evidence="2">The sequence shown here is derived from an EMBL/GenBank/DDBJ whole genome shotgun (WGS) entry which is preliminary data.</text>
</comment>
<protein>
    <recommendedName>
        <fullName evidence="1">ABM domain-containing protein</fullName>
    </recommendedName>
</protein>
<dbReference type="InterPro" id="IPR007138">
    <property type="entry name" value="ABM_dom"/>
</dbReference>
<dbReference type="Gene3D" id="3.30.70.100">
    <property type="match status" value="1"/>
</dbReference>
<dbReference type="AlphaFoldDB" id="A0A832A226"/>
<dbReference type="Pfam" id="PF03992">
    <property type="entry name" value="ABM"/>
    <property type="match status" value="1"/>
</dbReference>
<evidence type="ECO:0000259" key="1">
    <source>
        <dbReference type="Pfam" id="PF03992"/>
    </source>
</evidence>
<proteinExistence type="predicted"/>
<name>A0A832A226_9BACT</name>
<dbReference type="SUPFAM" id="SSF54909">
    <property type="entry name" value="Dimeric alpha+beta barrel"/>
    <property type="match status" value="1"/>
</dbReference>
<organism evidence="2">
    <name type="scientific">Desulfacinum infernum</name>
    <dbReference type="NCBI Taxonomy" id="35837"/>
    <lineage>
        <taxon>Bacteria</taxon>
        <taxon>Pseudomonadati</taxon>
        <taxon>Thermodesulfobacteriota</taxon>
        <taxon>Syntrophobacteria</taxon>
        <taxon>Syntrophobacterales</taxon>
        <taxon>Syntrophobacteraceae</taxon>
        <taxon>Desulfacinum</taxon>
    </lineage>
</organism>
<feature type="domain" description="ABM" evidence="1">
    <location>
        <begin position="70"/>
        <end position="138"/>
    </location>
</feature>
<reference evidence="2" key="1">
    <citation type="journal article" date="2020" name="mSystems">
        <title>Genome- and Community-Level Interaction Insights into Carbon Utilization and Element Cycling Functions of Hydrothermarchaeota in Hydrothermal Sediment.</title>
        <authorList>
            <person name="Zhou Z."/>
            <person name="Liu Y."/>
            <person name="Xu W."/>
            <person name="Pan J."/>
            <person name="Luo Z.H."/>
            <person name="Li M."/>
        </authorList>
    </citation>
    <scope>NUCLEOTIDE SEQUENCE [LARGE SCALE GENOMIC DNA]</scope>
    <source>
        <strain evidence="2">SpSt-456</strain>
    </source>
</reference>
<dbReference type="InterPro" id="IPR011008">
    <property type="entry name" value="Dimeric_a/b-barrel"/>
</dbReference>